<evidence type="ECO:0000256" key="2">
    <source>
        <dbReference type="ARBA" id="ARBA00022741"/>
    </source>
</evidence>
<dbReference type="STRING" id="3476.A0A2P5BTJ0"/>
<organism evidence="8 9">
    <name type="scientific">Parasponia andersonii</name>
    <name type="common">Sponia andersonii</name>
    <dbReference type="NCBI Taxonomy" id="3476"/>
    <lineage>
        <taxon>Eukaryota</taxon>
        <taxon>Viridiplantae</taxon>
        <taxon>Streptophyta</taxon>
        <taxon>Embryophyta</taxon>
        <taxon>Tracheophyta</taxon>
        <taxon>Spermatophyta</taxon>
        <taxon>Magnoliopsida</taxon>
        <taxon>eudicotyledons</taxon>
        <taxon>Gunneridae</taxon>
        <taxon>Pentapetalae</taxon>
        <taxon>rosids</taxon>
        <taxon>fabids</taxon>
        <taxon>Rosales</taxon>
        <taxon>Cannabaceae</taxon>
        <taxon>Parasponia</taxon>
    </lineage>
</organism>
<reference evidence="9" key="1">
    <citation type="submission" date="2016-06" db="EMBL/GenBank/DDBJ databases">
        <title>Parallel loss of symbiosis genes in relatives of nitrogen-fixing non-legume Parasponia.</title>
        <authorList>
            <person name="Van Velzen R."/>
            <person name="Holmer R."/>
            <person name="Bu F."/>
            <person name="Rutten L."/>
            <person name="Van Zeijl A."/>
            <person name="Liu W."/>
            <person name="Santuari L."/>
            <person name="Cao Q."/>
            <person name="Sharma T."/>
            <person name="Shen D."/>
            <person name="Roswanjaya Y."/>
            <person name="Wardhani T."/>
            <person name="Kalhor M.S."/>
            <person name="Jansen J."/>
            <person name="Van den Hoogen J."/>
            <person name="Gungor B."/>
            <person name="Hartog M."/>
            <person name="Hontelez J."/>
            <person name="Verver J."/>
            <person name="Yang W.-C."/>
            <person name="Schijlen E."/>
            <person name="Repin R."/>
            <person name="Schilthuizen M."/>
            <person name="Schranz E."/>
            <person name="Heidstra R."/>
            <person name="Miyata K."/>
            <person name="Fedorova E."/>
            <person name="Kohlen W."/>
            <person name="Bisseling T."/>
            <person name="Smit S."/>
            <person name="Geurts R."/>
        </authorList>
    </citation>
    <scope>NUCLEOTIDE SEQUENCE [LARGE SCALE GENOMIC DNA]</scope>
    <source>
        <strain evidence="9">cv. WU1-14</strain>
    </source>
</reference>
<dbReference type="GO" id="GO:0007165">
    <property type="term" value="P:signal transduction"/>
    <property type="evidence" value="ECO:0007669"/>
    <property type="project" value="TreeGrafter"/>
</dbReference>
<feature type="binding site" evidence="5">
    <location>
        <position position="32"/>
    </location>
    <ligand>
        <name>ATP</name>
        <dbReference type="ChEBI" id="CHEBI:30616"/>
    </ligand>
</feature>
<dbReference type="Proteomes" id="UP000237105">
    <property type="component" value="Unassembled WGS sequence"/>
</dbReference>
<dbReference type="InterPro" id="IPR000719">
    <property type="entry name" value="Prot_kinase_dom"/>
</dbReference>
<evidence type="ECO:0000256" key="1">
    <source>
        <dbReference type="ARBA" id="ARBA00022679"/>
    </source>
</evidence>
<feature type="domain" description="Protein kinase" evidence="7">
    <location>
        <begin position="3"/>
        <end position="257"/>
    </location>
</feature>
<dbReference type="EMBL" id="JXTB01000224">
    <property type="protein sequence ID" value="PON52116.1"/>
    <property type="molecule type" value="Genomic_DNA"/>
</dbReference>
<dbReference type="InterPro" id="IPR008271">
    <property type="entry name" value="Ser/Thr_kinase_AS"/>
</dbReference>
<dbReference type="SUPFAM" id="SSF56112">
    <property type="entry name" value="Protein kinase-like (PK-like)"/>
    <property type="match status" value="1"/>
</dbReference>
<dbReference type="SMART" id="SM00220">
    <property type="entry name" value="S_TKc"/>
    <property type="match status" value="1"/>
</dbReference>
<evidence type="ECO:0000259" key="7">
    <source>
        <dbReference type="PROSITE" id="PS50011"/>
    </source>
</evidence>
<dbReference type="GO" id="GO:0005524">
    <property type="term" value="F:ATP binding"/>
    <property type="evidence" value="ECO:0007669"/>
    <property type="project" value="UniProtKB-UniRule"/>
</dbReference>
<dbReference type="PROSITE" id="PS50011">
    <property type="entry name" value="PROTEIN_KINASE_DOM"/>
    <property type="match status" value="1"/>
</dbReference>
<protein>
    <submittedName>
        <fullName evidence="8">Serine/threonine protein kinase</fullName>
    </submittedName>
</protein>
<dbReference type="PANTHER" id="PTHR48011:SF6">
    <property type="entry name" value="PROTEIN KINASE DOMAIN-CONTAINING PROTEIN"/>
    <property type="match status" value="1"/>
</dbReference>
<evidence type="ECO:0000313" key="8">
    <source>
        <dbReference type="EMBL" id="PON52116.1"/>
    </source>
</evidence>
<keyword evidence="4 5" id="KW-0067">ATP-binding</keyword>
<keyword evidence="1" id="KW-0808">Transferase</keyword>
<dbReference type="CDD" id="cd06606">
    <property type="entry name" value="STKc_MAPKKK"/>
    <property type="match status" value="1"/>
</dbReference>
<dbReference type="Pfam" id="PF00069">
    <property type="entry name" value="Pkinase"/>
    <property type="match status" value="1"/>
</dbReference>
<dbReference type="PROSITE" id="PS00107">
    <property type="entry name" value="PROTEIN_KINASE_ATP"/>
    <property type="match status" value="1"/>
</dbReference>
<dbReference type="InterPro" id="IPR011009">
    <property type="entry name" value="Kinase-like_dom_sf"/>
</dbReference>
<accession>A0A2P5BTJ0</accession>
<comment type="similarity">
    <text evidence="6">Belongs to the protein kinase superfamily.</text>
</comment>
<name>A0A2P5BTJ0_PARAD</name>
<dbReference type="OrthoDB" id="275301at2759"/>
<dbReference type="AlphaFoldDB" id="A0A2P5BTJ0"/>
<keyword evidence="6 8" id="KW-0723">Serine/threonine-protein kinase</keyword>
<dbReference type="PROSITE" id="PS00108">
    <property type="entry name" value="PROTEIN_KINASE_ST"/>
    <property type="match status" value="1"/>
</dbReference>
<evidence type="ECO:0000256" key="5">
    <source>
        <dbReference type="PROSITE-ProRule" id="PRU10141"/>
    </source>
</evidence>
<dbReference type="Gene3D" id="1.10.510.10">
    <property type="entry name" value="Transferase(Phosphotransferase) domain 1"/>
    <property type="match status" value="1"/>
</dbReference>
<dbReference type="InterPro" id="IPR052751">
    <property type="entry name" value="Plant_MAPKKK"/>
</dbReference>
<evidence type="ECO:0000256" key="6">
    <source>
        <dbReference type="RuleBase" id="RU000304"/>
    </source>
</evidence>
<gene>
    <name evidence="8" type="ORF">PanWU01x14_211060</name>
</gene>
<evidence type="ECO:0000256" key="3">
    <source>
        <dbReference type="ARBA" id="ARBA00022777"/>
    </source>
</evidence>
<evidence type="ECO:0000256" key="4">
    <source>
        <dbReference type="ARBA" id="ARBA00022840"/>
    </source>
</evidence>
<dbReference type="InterPro" id="IPR017441">
    <property type="entry name" value="Protein_kinase_ATP_BS"/>
</dbReference>
<dbReference type="PANTHER" id="PTHR48011">
    <property type="entry name" value="CCR4-NOT TRANSCRIPTIONAL COMPLEX SUBUNIT CAF120-RELATED"/>
    <property type="match status" value="1"/>
</dbReference>
<proteinExistence type="inferred from homology"/>
<sequence length="449" mass="49957">MDWTRGRTIGRGSSAAVSIATAHGSGEVFAVKSVELSKSGSLQREQKILSSLSSPKIIAYRGFNVSSENGELVYNLCLEFAPGGSLSDHISRRGGRLSQAEIRACTRQILTGLDYLHSAGIVHCDVKGQNILVAEEGLKIADLGCARFSGDVSGGDWVPLAGTPAYMAPEVARGKQQGFAADVWALGCTVIEMATGRAPWGDVFDPVAAVHRIAFSDDVPEMPRFVSEEAEDFLGKCLKRDPLERWSVSELLDHPFVTGPGSEPDCVMKEFEFDALDLDSPRCVLDLEEEQNPGRETVTDSPAQRIRLLSGGKAMSFLGMRDWASHEDWVIVRNNWTQEEPDMNSFRPSSNWFGAHEPTNTKWMDMDWTSHWDDFGATPTKYSSGLENFKEWRRSSSRAGDRNSYYGDGGRLRDWNKGSLMPFKCTKYVFFDYPNFEMDLRSFMHCLLP</sequence>
<comment type="caution">
    <text evidence="8">The sequence shown here is derived from an EMBL/GenBank/DDBJ whole genome shotgun (WGS) entry which is preliminary data.</text>
</comment>
<evidence type="ECO:0000313" key="9">
    <source>
        <dbReference type="Proteomes" id="UP000237105"/>
    </source>
</evidence>
<dbReference type="GO" id="GO:0004674">
    <property type="term" value="F:protein serine/threonine kinase activity"/>
    <property type="evidence" value="ECO:0007669"/>
    <property type="project" value="UniProtKB-KW"/>
</dbReference>
<keyword evidence="9" id="KW-1185">Reference proteome</keyword>
<keyword evidence="3 8" id="KW-0418">Kinase</keyword>
<keyword evidence="2 5" id="KW-0547">Nucleotide-binding</keyword>